<name>A0A834DHB5_9CHIR</name>
<organism evidence="2 3">
    <name type="scientific">Phyllostomus discolor</name>
    <name type="common">pale spear-nosed bat</name>
    <dbReference type="NCBI Taxonomy" id="89673"/>
    <lineage>
        <taxon>Eukaryota</taxon>
        <taxon>Metazoa</taxon>
        <taxon>Chordata</taxon>
        <taxon>Craniata</taxon>
        <taxon>Vertebrata</taxon>
        <taxon>Euteleostomi</taxon>
        <taxon>Mammalia</taxon>
        <taxon>Eutheria</taxon>
        <taxon>Laurasiatheria</taxon>
        <taxon>Chiroptera</taxon>
        <taxon>Yangochiroptera</taxon>
        <taxon>Phyllostomidae</taxon>
        <taxon>Phyllostominae</taxon>
        <taxon>Phyllostomus</taxon>
    </lineage>
</organism>
<protein>
    <submittedName>
        <fullName evidence="2">Uncharacterized protein</fullName>
    </submittedName>
</protein>
<dbReference type="AlphaFoldDB" id="A0A834DHB5"/>
<comment type="caution">
    <text evidence="2">The sequence shown here is derived from an EMBL/GenBank/DDBJ whole genome shotgun (WGS) entry which is preliminary data.</text>
</comment>
<accession>A0A834DHB5</accession>
<proteinExistence type="predicted"/>
<evidence type="ECO:0000256" key="1">
    <source>
        <dbReference type="SAM" id="MobiDB-lite"/>
    </source>
</evidence>
<sequence>MCENWRVLGTRGSAAPETGVEYPPPCVQVPSAVDHFYLRTWVTTGTPGRLGGPLGPQGSSGCSCCAVPWSPACPRSRWQGVPWHSLSHLLHRELSARAGAPELHTWPWRVRGGGAHLQRSLGCAPQSPGPPETRGRGCGGPHQAG</sequence>
<dbReference type="Proteomes" id="UP000664940">
    <property type="component" value="Unassembled WGS sequence"/>
</dbReference>
<evidence type="ECO:0000313" key="2">
    <source>
        <dbReference type="EMBL" id="KAF6078307.1"/>
    </source>
</evidence>
<gene>
    <name evidence="2" type="ORF">HJG60_009157</name>
</gene>
<evidence type="ECO:0000313" key="3">
    <source>
        <dbReference type="Proteomes" id="UP000664940"/>
    </source>
</evidence>
<feature type="compositionally biased region" description="Gly residues" evidence="1">
    <location>
        <begin position="136"/>
        <end position="145"/>
    </location>
</feature>
<feature type="region of interest" description="Disordered" evidence="1">
    <location>
        <begin position="119"/>
        <end position="145"/>
    </location>
</feature>
<reference evidence="2 3" key="1">
    <citation type="journal article" date="2020" name="Nature">
        <title>Six reference-quality genomes reveal evolution of bat adaptations.</title>
        <authorList>
            <person name="Jebb D."/>
            <person name="Huang Z."/>
            <person name="Pippel M."/>
            <person name="Hughes G.M."/>
            <person name="Lavrichenko K."/>
            <person name="Devanna P."/>
            <person name="Winkler S."/>
            <person name="Jermiin L.S."/>
            <person name="Skirmuntt E.C."/>
            <person name="Katzourakis A."/>
            <person name="Burkitt-Gray L."/>
            <person name="Ray D.A."/>
            <person name="Sullivan K.A.M."/>
            <person name="Roscito J.G."/>
            <person name="Kirilenko B.M."/>
            <person name="Davalos L.M."/>
            <person name="Corthals A.P."/>
            <person name="Power M.L."/>
            <person name="Jones G."/>
            <person name="Ransome R.D."/>
            <person name="Dechmann D.K.N."/>
            <person name="Locatelli A.G."/>
            <person name="Puechmaille S.J."/>
            <person name="Fedrigo O."/>
            <person name="Jarvis E.D."/>
            <person name="Hiller M."/>
            <person name="Vernes S.C."/>
            <person name="Myers E.W."/>
            <person name="Teeling E.C."/>
        </authorList>
    </citation>
    <scope>NUCLEOTIDE SEQUENCE [LARGE SCALE GENOMIC DNA]</scope>
    <source>
        <strain evidence="2">Bat1K_MPI-CBG_1</strain>
    </source>
</reference>
<dbReference type="EMBL" id="JABVXQ010000014">
    <property type="protein sequence ID" value="KAF6078307.1"/>
    <property type="molecule type" value="Genomic_DNA"/>
</dbReference>